<dbReference type="SUPFAM" id="SSF50965">
    <property type="entry name" value="Galactose oxidase, central domain"/>
    <property type="match status" value="1"/>
</dbReference>
<dbReference type="CDD" id="cd00146">
    <property type="entry name" value="PKD"/>
    <property type="match status" value="3"/>
</dbReference>
<evidence type="ECO:0000313" key="4">
    <source>
        <dbReference type="EMBL" id="PCE62621.1"/>
    </source>
</evidence>
<dbReference type="InterPro" id="IPR037293">
    <property type="entry name" value="Gal_Oxidase_central_sf"/>
</dbReference>
<evidence type="ECO:0000259" key="3">
    <source>
        <dbReference type="PROSITE" id="PS50093"/>
    </source>
</evidence>
<dbReference type="SUPFAM" id="SSF49299">
    <property type="entry name" value="PKD domain"/>
    <property type="match status" value="3"/>
</dbReference>
<dbReference type="OrthoDB" id="872573at2"/>
<dbReference type="InterPro" id="IPR011043">
    <property type="entry name" value="Gal_Oxase/kelch_b-propeller"/>
</dbReference>
<feature type="domain" description="PKD" evidence="3">
    <location>
        <begin position="1566"/>
        <end position="1647"/>
    </location>
</feature>
<dbReference type="InterPro" id="IPR022409">
    <property type="entry name" value="PKD/Chitinase_dom"/>
</dbReference>
<dbReference type="InterPro" id="IPR035986">
    <property type="entry name" value="PKD_dom_sf"/>
</dbReference>
<dbReference type="NCBIfam" id="TIGR04183">
    <property type="entry name" value="Por_Secre_tail"/>
    <property type="match status" value="1"/>
</dbReference>
<dbReference type="Gene3D" id="2.60.120.200">
    <property type="match status" value="4"/>
</dbReference>
<dbReference type="Pfam" id="PF18962">
    <property type="entry name" value="Por_Secre_tail"/>
    <property type="match status" value="1"/>
</dbReference>
<dbReference type="RefSeq" id="WP_097443708.1">
    <property type="nucleotide sequence ID" value="NZ_NBWU01000008.1"/>
</dbReference>
<protein>
    <recommendedName>
        <fullName evidence="3">PKD domain-containing protein</fullName>
    </recommendedName>
</protein>
<dbReference type="PROSITE" id="PS50093">
    <property type="entry name" value="PKD"/>
    <property type="match status" value="3"/>
</dbReference>
<organism evidence="4 5">
    <name type="scientific">Sediminicola luteus</name>
    <dbReference type="NCBI Taxonomy" id="319238"/>
    <lineage>
        <taxon>Bacteria</taxon>
        <taxon>Pseudomonadati</taxon>
        <taxon>Bacteroidota</taxon>
        <taxon>Flavobacteriia</taxon>
        <taxon>Flavobacteriales</taxon>
        <taxon>Flavobacteriaceae</taxon>
        <taxon>Sediminicola</taxon>
    </lineage>
</organism>
<name>A0A2A4G2G5_9FLAO</name>
<dbReference type="SMART" id="SM00612">
    <property type="entry name" value="Kelch"/>
    <property type="match status" value="2"/>
</dbReference>
<evidence type="ECO:0000256" key="2">
    <source>
        <dbReference type="SAM" id="MobiDB-lite"/>
    </source>
</evidence>
<dbReference type="CDD" id="cd02851">
    <property type="entry name" value="E_set_GO_C"/>
    <property type="match status" value="1"/>
</dbReference>
<dbReference type="PANTHER" id="PTHR32208">
    <property type="entry name" value="SECRETED PROTEIN-RELATED"/>
    <property type="match status" value="1"/>
</dbReference>
<dbReference type="Proteomes" id="UP000219559">
    <property type="component" value="Unassembled WGS sequence"/>
</dbReference>
<dbReference type="GO" id="GO:0005975">
    <property type="term" value="P:carbohydrate metabolic process"/>
    <property type="evidence" value="ECO:0007669"/>
    <property type="project" value="UniProtKB-ARBA"/>
</dbReference>
<dbReference type="InterPro" id="IPR013783">
    <property type="entry name" value="Ig-like_fold"/>
</dbReference>
<dbReference type="Gene3D" id="2.60.40.10">
    <property type="entry name" value="Immunoglobulins"/>
    <property type="match status" value="4"/>
</dbReference>
<dbReference type="InterPro" id="IPR006652">
    <property type="entry name" value="Kelch_1"/>
</dbReference>
<reference evidence="4 5" key="1">
    <citation type="submission" date="2017-04" db="EMBL/GenBank/DDBJ databases">
        <title>A new member of the family Flavobacteriaceae isolated from ascidians.</title>
        <authorList>
            <person name="Chen L."/>
        </authorList>
    </citation>
    <scope>NUCLEOTIDE SEQUENCE [LARGE SCALE GENOMIC DNA]</scope>
    <source>
        <strain evidence="4 5">HQA918</strain>
    </source>
</reference>
<dbReference type="InterPro" id="IPR026444">
    <property type="entry name" value="Secre_tail"/>
</dbReference>
<dbReference type="PANTHER" id="PTHR32208:SF68">
    <property type="entry name" value="GALACTOSE OXIDASE"/>
    <property type="match status" value="1"/>
</dbReference>
<dbReference type="GO" id="GO:0004553">
    <property type="term" value="F:hydrolase activity, hydrolyzing O-glycosyl compounds"/>
    <property type="evidence" value="ECO:0007669"/>
    <property type="project" value="UniProtKB-ARBA"/>
</dbReference>
<gene>
    <name evidence="4" type="ORF">B7P33_18485</name>
</gene>
<dbReference type="InterPro" id="IPR015202">
    <property type="entry name" value="GO-like_E_set"/>
</dbReference>
<dbReference type="Pfam" id="PF18911">
    <property type="entry name" value="PKD_4"/>
    <property type="match status" value="3"/>
</dbReference>
<feature type="domain" description="PKD" evidence="3">
    <location>
        <begin position="984"/>
        <end position="1069"/>
    </location>
</feature>
<evidence type="ECO:0000256" key="1">
    <source>
        <dbReference type="ARBA" id="ARBA00022729"/>
    </source>
</evidence>
<dbReference type="Pfam" id="PF13385">
    <property type="entry name" value="Laminin_G_3"/>
    <property type="match status" value="1"/>
</dbReference>
<accession>A0A2A4G2G5</accession>
<dbReference type="InterPro" id="IPR014756">
    <property type="entry name" value="Ig_E-set"/>
</dbReference>
<dbReference type="SUPFAM" id="SSF81296">
    <property type="entry name" value="E set domains"/>
    <property type="match status" value="1"/>
</dbReference>
<sequence length="1955" mass="209654">MGTFLSKYFYLFLIFFCVLSLQGQNEHSYGKWSDPIPFGIVPVAVANLPDGRLLCWSSQFRNTFITTGDGATFTEIFDPFQGADGMALGEFVSNTNHDMFCPGVNNLPDGRILAAGGTTSEKTSIYDWRTGLWTVADEMNIPRGYQGNVTLNDGRVFTVGGSWGGGPWTNRDAEIWSEATGWKLLTGIKGDDFYTSDDLLGDSDAPLYRADNHIWLWGAPDGSLFHAGPSELMHWIDVDGSGSMISAGYRADDTFAMKGTTVMFDWGKILKVGGSKSYDDGDIANNNSYVIDINGGYGSLPNVVRTANNLSFSRTMHNSTVLPNGEVLVTGGLNESNLFTDVGARLTAEIYNPDSNQWRTVAGMQTPRTYHSVAILMVDGRVFVGGGGLCDATPGCVNHFDAEIYSPPYLFDSNGNLATRPNLEAPKNMGYDTEVKVTGSSNLSSLSLVRFSSATHSTNNEQRRIPIQFNPLGSGEYILQIPNRNVLPPGYYMLFAMDTNGVPSIAEVVQIGDSSDIDDADLIVSLDFEESSGNLASDSTPNGNDFEIKQRDDNGNPVNPTDHNWNGSGVFGKAMELDGKFHSSNSILTLPYNNNIDDIEEAVTVSGWVWRDSGSMVTQTGKPANVAVFAHDYPAIFGGFHNWLMKWSFATENGFVNCYAGHAPLDQWTHYAVTYDGQMARLYSNGIEICSKPITGKIRLRQDATPNSNFTISGFYEHRTNLPVVPYGNKSGITDELDGKLDRLQIYRKALSSTQIKGLYLEGLNTGVPNIPDCTDNLLVPEYKIGDSGDWKIGKQVKAPLGSKVYIRARNSNGEYFISTSDYDGPTFSSIHDTDKLNNDNAYQIDTHVYHFNNAERNNGLFDLSNVGQYAITNRQGCSTVITIEIADNNGDDCENEIIPEYRLNGSWYSGSSDLQVEEGTEVMLSMLPNGIGLEIELPNGARVTDNFNLGAVNTTHNGLYTLRSAEGCIAYINVNVVSDNLSPNAVASSDVSTGSAPLEVRFTGSGSIDDQGIVTYHWDFGDGSTSDTADLEHTYTGAGSYTATLTVTDGSGQSSQASIGITVTGSGGAGCSGVPVPWGVTDVGSVGVSGSSCYDPETGRFELEGSGSDIWGLQDSFHYVYQELSGDGEMIVRVVSMDNTHGWAKAGIMFRNSLTPNAAQALLSMHPNPRGSGPGYTLQQRETDGGSMSSSSLHNLGPVTAGFPRYLRMVRQGSQITAYGSSTNGNWQELGSRTVSFDYTIQVGLVVTSHNNTTLNKAIFEEVSLSWGQSDQFPNAVVSSDVSTGSAPLEVRFTGSGSSDDQGIVTYHWDFGDGSTSDIADPVHTYTGVGSYMATLTVTDGSGQNSQASLGITVTGAGGSGCSGVPAPWGVTDVGSVGVSGSSCYDPETGRFELEGSGSDIWGLQDSFHYVYQELSGDGEMIVRVVSMDNTHGWAKAGIMFRNSLTPNAAQALLSMHPNPRGSGPGYTLQQRETDGGSMSSSSLHNLGPVTAGFPRYLRMVRQGSQITAYGSSTNGNWQELGSRTVSFDYTIQVGLVVTSHNNTTLNKAIFEEVSLSWGQSDQFPNAVVSSDVSTGSAPLEVRFTGSGSSDDQGIVTYHWDFGDGSTSDIADPVHTYTGVGSYMATLTVTDGSGQNSQASLGITVTGAGGSGCSGVPAPWGVTDVGSVGVSGSSCYDPETGRFELEGSGSDIWGLQDSFHYVYQELSGDGEMIVRVVSMDNTHGWAKAGIMFRNSLTPNAAQALLSMHPNPRGSGPGYTLQQRETDGGSMSSSSLHNIGPVTAGFPRYLRMVRQGSQITAYGSSTKGNWQELGSRTVSFNHTIQVGLVVTSHNNTALNKAVFEDLELNATQATALTMKLGVEYQEPEIISETLEIIPNPASNQVKLTLINSNKADVLVFNSVGVMVMQAIDTENKISNGGITLEISHLSDGTYFVVVDDGLGQKHEKQLIIRPE</sequence>
<dbReference type="Pfam" id="PF09118">
    <property type="entry name" value="GO-like_E_set"/>
    <property type="match status" value="1"/>
</dbReference>
<dbReference type="SUPFAM" id="SSF49899">
    <property type="entry name" value="Concanavalin A-like lectins/glucanases"/>
    <property type="match status" value="1"/>
</dbReference>
<proteinExistence type="predicted"/>
<dbReference type="InterPro" id="IPR000601">
    <property type="entry name" value="PKD_dom"/>
</dbReference>
<feature type="domain" description="PKD" evidence="3">
    <location>
        <begin position="1275"/>
        <end position="1356"/>
    </location>
</feature>
<comment type="caution">
    <text evidence="4">The sequence shown here is derived from an EMBL/GenBank/DDBJ whole genome shotgun (WGS) entry which is preliminary data.</text>
</comment>
<dbReference type="EMBL" id="NBWU01000008">
    <property type="protein sequence ID" value="PCE62621.1"/>
    <property type="molecule type" value="Genomic_DNA"/>
</dbReference>
<dbReference type="InterPro" id="IPR013320">
    <property type="entry name" value="ConA-like_dom_sf"/>
</dbReference>
<evidence type="ECO:0000313" key="5">
    <source>
        <dbReference type="Proteomes" id="UP000219559"/>
    </source>
</evidence>
<dbReference type="Gene3D" id="2.130.10.80">
    <property type="entry name" value="Galactose oxidase/kelch, beta-propeller"/>
    <property type="match status" value="1"/>
</dbReference>
<dbReference type="SMART" id="SM00089">
    <property type="entry name" value="PKD"/>
    <property type="match status" value="3"/>
</dbReference>
<keyword evidence="1" id="KW-0732">Signal</keyword>
<keyword evidence="5" id="KW-1185">Reference proteome</keyword>
<feature type="compositionally biased region" description="Polar residues" evidence="2">
    <location>
        <begin position="532"/>
        <end position="543"/>
    </location>
</feature>
<feature type="region of interest" description="Disordered" evidence="2">
    <location>
        <begin position="532"/>
        <end position="562"/>
    </location>
</feature>